<dbReference type="EMBL" id="FXTO01000018">
    <property type="protein sequence ID" value="SMO86247.1"/>
    <property type="molecule type" value="Genomic_DNA"/>
</dbReference>
<dbReference type="AlphaFoldDB" id="A0A521EQQ8"/>
<feature type="domain" description="Flagellin C-terminal" evidence="1">
    <location>
        <begin position="51"/>
        <end position="126"/>
    </location>
</feature>
<protein>
    <submittedName>
        <fullName evidence="2">Flagellin C-terminal helical region</fullName>
    </submittedName>
</protein>
<keyword evidence="2" id="KW-0282">Flagellum</keyword>
<evidence type="ECO:0000313" key="3">
    <source>
        <dbReference type="Proteomes" id="UP000316030"/>
    </source>
</evidence>
<accession>A0A521EQQ8</accession>
<dbReference type="SUPFAM" id="SSF64518">
    <property type="entry name" value="Phase 1 flagellin"/>
    <property type="match status" value="1"/>
</dbReference>
<gene>
    <name evidence="2" type="ORF">SAMN06265173_11854</name>
</gene>
<proteinExistence type="predicted"/>
<organism evidence="2 3">
    <name type="scientific">Thalassovita litoralis</name>
    <dbReference type="NCBI Taxonomy" id="1010611"/>
    <lineage>
        <taxon>Bacteria</taxon>
        <taxon>Pseudomonadati</taxon>
        <taxon>Pseudomonadota</taxon>
        <taxon>Alphaproteobacteria</taxon>
        <taxon>Rhodobacterales</taxon>
        <taxon>Roseobacteraceae</taxon>
        <taxon>Thalassovita</taxon>
    </lineage>
</organism>
<evidence type="ECO:0000259" key="1">
    <source>
        <dbReference type="Pfam" id="PF00700"/>
    </source>
</evidence>
<keyword evidence="2" id="KW-0969">Cilium</keyword>
<sequence>MIHLDLRADAPELRDLMADVALAALSADYATADVQTGLLKRAGNGLLQDQDNLTALRADLGFAESRIEEIGAGIAAERVSLNYAREALLGVDEYEAATRLENVQFQLEALYTVTARLSGLSLVDYL</sequence>
<reference evidence="2 3" key="1">
    <citation type="submission" date="2017-05" db="EMBL/GenBank/DDBJ databases">
        <authorList>
            <person name="Varghese N."/>
            <person name="Submissions S."/>
        </authorList>
    </citation>
    <scope>NUCLEOTIDE SEQUENCE [LARGE SCALE GENOMIC DNA]</scope>
    <source>
        <strain evidence="2 3">DSM 29506</strain>
    </source>
</reference>
<name>A0A521EQQ8_9RHOB</name>
<dbReference type="Pfam" id="PF00700">
    <property type="entry name" value="Flagellin_C"/>
    <property type="match status" value="1"/>
</dbReference>
<keyword evidence="2" id="KW-0966">Cell projection</keyword>
<keyword evidence="3" id="KW-1185">Reference proteome</keyword>
<dbReference type="InterPro" id="IPR046358">
    <property type="entry name" value="Flagellin_C"/>
</dbReference>
<dbReference type="Proteomes" id="UP000316030">
    <property type="component" value="Unassembled WGS sequence"/>
</dbReference>
<evidence type="ECO:0000313" key="2">
    <source>
        <dbReference type="EMBL" id="SMO86247.1"/>
    </source>
</evidence>